<dbReference type="GO" id="GO:0005230">
    <property type="term" value="F:extracellular ligand-gated monoatomic ion channel activity"/>
    <property type="evidence" value="ECO:0007669"/>
    <property type="project" value="InterPro"/>
</dbReference>
<proteinExistence type="inferred from homology"/>
<keyword evidence="2 5" id="KW-0812">Transmembrane</keyword>
<sequence length="352" mass="40134">MSFAIGATTLCRQKINCAEPPTSGHPLERIKPMIVNITLVRASLLSVDEPFQTVDMIDWNDARLVWNSSDFDDIEGFYINQNLIWKADIAVFNSRSLTDVASDAKHAYVKSSGDISLFVYNSVSFLCLMNVRNFPFDEQVCSIEFASYTFTSQELQLNCIMPKHYNSVSASNNEWIIDAIESETVVLRDSSDGEDYYRVKFIFEMRRFSIIYVVTIILPSFVLTFLCVLGMFWTKFDNSDYLTRIGCGLSAILAMCTVLQIAEQTIPKTRELPSLSIYIMVNLILVAIAISIVVMASKHYRFPKFSMCHSSKGWFHRLDFMFSTDFRTLCLLIFPVATVTNLLILIYTKTMS</sequence>
<dbReference type="GO" id="GO:0016020">
    <property type="term" value="C:membrane"/>
    <property type="evidence" value="ECO:0007669"/>
    <property type="project" value="UniProtKB-SubCell"/>
</dbReference>
<dbReference type="Pfam" id="PF02931">
    <property type="entry name" value="Neur_chan_LBD"/>
    <property type="match status" value="1"/>
</dbReference>
<dbReference type="InterPro" id="IPR036719">
    <property type="entry name" value="Neuro-gated_channel_TM_sf"/>
</dbReference>
<evidence type="ECO:0000256" key="4">
    <source>
        <dbReference type="ARBA" id="ARBA00023136"/>
    </source>
</evidence>
<reference evidence="7" key="1">
    <citation type="submission" date="2023-07" db="EMBL/GenBank/DDBJ databases">
        <authorList>
            <consortium name="CYATHOMIX"/>
        </authorList>
    </citation>
    <scope>NUCLEOTIDE SEQUENCE</scope>
    <source>
        <strain evidence="7">N/A</strain>
    </source>
</reference>
<dbReference type="InterPro" id="IPR006202">
    <property type="entry name" value="Neur_chan_lig-bd"/>
</dbReference>
<dbReference type="InterPro" id="IPR038050">
    <property type="entry name" value="Neuro_actylchol_rec"/>
</dbReference>
<dbReference type="GO" id="GO:0004888">
    <property type="term" value="F:transmembrane signaling receptor activity"/>
    <property type="evidence" value="ECO:0007669"/>
    <property type="project" value="InterPro"/>
</dbReference>
<dbReference type="CDD" id="cd18989">
    <property type="entry name" value="LGIC_ECD_cation"/>
    <property type="match status" value="1"/>
</dbReference>
<feature type="transmembrane region" description="Helical" evidence="5">
    <location>
        <begin position="241"/>
        <end position="263"/>
    </location>
</feature>
<evidence type="ECO:0000256" key="5">
    <source>
        <dbReference type="RuleBase" id="RU000687"/>
    </source>
</evidence>
<dbReference type="InterPro" id="IPR018000">
    <property type="entry name" value="Neurotransmitter_ion_chnl_CS"/>
</dbReference>
<dbReference type="PANTHER" id="PTHR18945">
    <property type="entry name" value="NEUROTRANSMITTER GATED ION CHANNEL"/>
    <property type="match status" value="1"/>
</dbReference>
<organism evidence="7 8">
    <name type="scientific">Cylicocyclus nassatus</name>
    <name type="common">Nematode worm</name>
    <dbReference type="NCBI Taxonomy" id="53992"/>
    <lineage>
        <taxon>Eukaryota</taxon>
        <taxon>Metazoa</taxon>
        <taxon>Ecdysozoa</taxon>
        <taxon>Nematoda</taxon>
        <taxon>Chromadorea</taxon>
        <taxon>Rhabditida</taxon>
        <taxon>Rhabditina</taxon>
        <taxon>Rhabditomorpha</taxon>
        <taxon>Strongyloidea</taxon>
        <taxon>Strongylidae</taxon>
        <taxon>Cylicocyclus</taxon>
    </lineage>
</organism>
<evidence type="ECO:0000259" key="6">
    <source>
        <dbReference type="Pfam" id="PF02931"/>
    </source>
</evidence>
<dbReference type="Proteomes" id="UP001176961">
    <property type="component" value="Unassembled WGS sequence"/>
</dbReference>
<comment type="subcellular location">
    <subcellularLocation>
        <location evidence="1">Membrane</location>
        <topology evidence="1">Multi-pass membrane protein</topology>
    </subcellularLocation>
</comment>
<feature type="transmembrane region" description="Helical" evidence="5">
    <location>
        <begin position="326"/>
        <end position="347"/>
    </location>
</feature>
<keyword evidence="5" id="KW-0407">Ion channel</keyword>
<dbReference type="PRINTS" id="PR00252">
    <property type="entry name" value="NRIONCHANNEL"/>
</dbReference>
<evidence type="ECO:0000256" key="2">
    <source>
        <dbReference type="ARBA" id="ARBA00022692"/>
    </source>
</evidence>
<dbReference type="PROSITE" id="PS00236">
    <property type="entry name" value="NEUROTR_ION_CHANNEL"/>
    <property type="match status" value="1"/>
</dbReference>
<evidence type="ECO:0000313" key="7">
    <source>
        <dbReference type="EMBL" id="CAJ0594932.1"/>
    </source>
</evidence>
<feature type="domain" description="Neurotransmitter-gated ion-channel ligand-binding" evidence="6">
    <location>
        <begin position="28"/>
        <end position="207"/>
    </location>
</feature>
<dbReference type="SUPFAM" id="SSF90112">
    <property type="entry name" value="Neurotransmitter-gated ion-channel transmembrane pore"/>
    <property type="match status" value="1"/>
</dbReference>
<keyword evidence="3 5" id="KW-1133">Transmembrane helix</keyword>
<keyword evidence="4 5" id="KW-0472">Membrane</keyword>
<name>A0AA36GMR0_CYLNA</name>
<dbReference type="InterPro" id="IPR006201">
    <property type="entry name" value="Neur_channel"/>
</dbReference>
<keyword evidence="8" id="KW-1185">Reference proteome</keyword>
<keyword evidence="5" id="KW-0813">Transport</keyword>
<keyword evidence="5" id="KW-0406">Ion transport</keyword>
<accession>A0AA36GMR0</accession>
<dbReference type="AlphaFoldDB" id="A0AA36GMR0"/>
<dbReference type="SUPFAM" id="SSF63712">
    <property type="entry name" value="Nicotinic receptor ligand binding domain-like"/>
    <property type="match status" value="1"/>
</dbReference>
<feature type="transmembrane region" description="Helical" evidence="5">
    <location>
        <begin position="275"/>
        <end position="297"/>
    </location>
</feature>
<protein>
    <recommendedName>
        <fullName evidence="6">Neurotransmitter-gated ion-channel ligand-binding domain-containing protein</fullName>
    </recommendedName>
</protein>
<dbReference type="InterPro" id="IPR036734">
    <property type="entry name" value="Neur_chan_lig-bd_sf"/>
</dbReference>
<evidence type="ECO:0000256" key="3">
    <source>
        <dbReference type="ARBA" id="ARBA00022989"/>
    </source>
</evidence>
<gene>
    <name evidence="7" type="ORF">CYNAS_LOCUS6915</name>
</gene>
<dbReference type="Gene3D" id="2.70.170.10">
    <property type="entry name" value="Neurotransmitter-gated ion-channel ligand-binding domain"/>
    <property type="match status" value="1"/>
</dbReference>
<feature type="transmembrane region" description="Helical" evidence="5">
    <location>
        <begin position="210"/>
        <end position="235"/>
    </location>
</feature>
<comment type="caution">
    <text evidence="7">The sequence shown here is derived from an EMBL/GenBank/DDBJ whole genome shotgun (WGS) entry which is preliminary data.</text>
</comment>
<dbReference type="EMBL" id="CATQJL010000112">
    <property type="protein sequence ID" value="CAJ0594932.1"/>
    <property type="molecule type" value="Genomic_DNA"/>
</dbReference>
<evidence type="ECO:0000313" key="8">
    <source>
        <dbReference type="Proteomes" id="UP001176961"/>
    </source>
</evidence>
<evidence type="ECO:0000256" key="1">
    <source>
        <dbReference type="ARBA" id="ARBA00004141"/>
    </source>
</evidence>
<comment type="similarity">
    <text evidence="5">Belongs to the ligand-gated ion channel (TC 1.A.9) family.</text>
</comment>
<dbReference type="Gene3D" id="1.20.58.390">
    <property type="entry name" value="Neurotransmitter-gated ion-channel transmembrane domain"/>
    <property type="match status" value="1"/>
</dbReference>